<dbReference type="AlphaFoldDB" id="A0A0C3HS97"/>
<feature type="transmembrane region" description="Helical" evidence="1">
    <location>
        <begin position="38"/>
        <end position="58"/>
    </location>
</feature>
<gene>
    <name evidence="2" type="ORF">OIDMADRAFT_112846</name>
</gene>
<sequence length="157" mass="17010">MPSAIIARVQSLLNAVVKPDTRQQIYTNISSFANEQPILAAFLAIQFALSLTPLLLFVSFAAGIVVVSLVVAVLFSLFWIGIALLLLIPTLFVTVSLGIAVWIWAVSSFLVARWIWNILPVNVRGNTEVLLPNGRKAVFTKSTDGIGGVKGEVRDGY</sequence>
<reference evidence="2 3" key="1">
    <citation type="submission" date="2014-04" db="EMBL/GenBank/DDBJ databases">
        <authorList>
            <consortium name="DOE Joint Genome Institute"/>
            <person name="Kuo A."/>
            <person name="Martino E."/>
            <person name="Perotto S."/>
            <person name="Kohler A."/>
            <person name="Nagy L.G."/>
            <person name="Floudas D."/>
            <person name="Copeland A."/>
            <person name="Barry K.W."/>
            <person name="Cichocki N."/>
            <person name="Veneault-Fourrey C."/>
            <person name="LaButti K."/>
            <person name="Lindquist E.A."/>
            <person name="Lipzen A."/>
            <person name="Lundell T."/>
            <person name="Morin E."/>
            <person name="Murat C."/>
            <person name="Sun H."/>
            <person name="Tunlid A."/>
            <person name="Henrissat B."/>
            <person name="Grigoriev I.V."/>
            <person name="Hibbett D.S."/>
            <person name="Martin F."/>
            <person name="Nordberg H.P."/>
            <person name="Cantor M.N."/>
            <person name="Hua S.X."/>
        </authorList>
    </citation>
    <scope>NUCLEOTIDE SEQUENCE [LARGE SCALE GENOMIC DNA]</scope>
    <source>
        <strain evidence="2 3">Zn</strain>
    </source>
</reference>
<evidence type="ECO:0000313" key="2">
    <source>
        <dbReference type="EMBL" id="KIN05900.1"/>
    </source>
</evidence>
<evidence type="ECO:0000256" key="1">
    <source>
        <dbReference type="SAM" id="Phobius"/>
    </source>
</evidence>
<protein>
    <submittedName>
        <fullName evidence="2">Uncharacterized protein</fullName>
    </submittedName>
</protein>
<keyword evidence="1" id="KW-0812">Transmembrane</keyword>
<dbReference type="EMBL" id="KN832871">
    <property type="protein sequence ID" value="KIN05900.1"/>
    <property type="molecule type" value="Genomic_DNA"/>
</dbReference>
<keyword evidence="3" id="KW-1185">Reference proteome</keyword>
<reference evidence="3" key="2">
    <citation type="submission" date="2015-01" db="EMBL/GenBank/DDBJ databases">
        <title>Evolutionary Origins and Diversification of the Mycorrhizal Mutualists.</title>
        <authorList>
            <consortium name="DOE Joint Genome Institute"/>
            <consortium name="Mycorrhizal Genomics Consortium"/>
            <person name="Kohler A."/>
            <person name="Kuo A."/>
            <person name="Nagy L.G."/>
            <person name="Floudas D."/>
            <person name="Copeland A."/>
            <person name="Barry K.W."/>
            <person name="Cichocki N."/>
            <person name="Veneault-Fourrey C."/>
            <person name="LaButti K."/>
            <person name="Lindquist E.A."/>
            <person name="Lipzen A."/>
            <person name="Lundell T."/>
            <person name="Morin E."/>
            <person name="Murat C."/>
            <person name="Riley R."/>
            <person name="Ohm R."/>
            <person name="Sun H."/>
            <person name="Tunlid A."/>
            <person name="Henrissat B."/>
            <person name="Grigoriev I.V."/>
            <person name="Hibbett D.S."/>
            <person name="Martin F."/>
        </authorList>
    </citation>
    <scope>NUCLEOTIDE SEQUENCE [LARGE SCALE GENOMIC DNA]</scope>
    <source>
        <strain evidence="3">Zn</strain>
    </source>
</reference>
<dbReference type="Proteomes" id="UP000054321">
    <property type="component" value="Unassembled WGS sequence"/>
</dbReference>
<dbReference type="OrthoDB" id="3928876at2759"/>
<evidence type="ECO:0000313" key="3">
    <source>
        <dbReference type="Proteomes" id="UP000054321"/>
    </source>
</evidence>
<feature type="transmembrane region" description="Helical" evidence="1">
    <location>
        <begin position="65"/>
        <end position="88"/>
    </location>
</feature>
<dbReference type="InParanoid" id="A0A0C3HS97"/>
<name>A0A0C3HS97_OIDMZ</name>
<proteinExistence type="predicted"/>
<feature type="transmembrane region" description="Helical" evidence="1">
    <location>
        <begin position="94"/>
        <end position="116"/>
    </location>
</feature>
<keyword evidence="1" id="KW-0472">Membrane</keyword>
<dbReference type="Pfam" id="PF16015">
    <property type="entry name" value="Promethin"/>
    <property type="match status" value="1"/>
</dbReference>
<accession>A0A0C3HS97</accession>
<keyword evidence="1" id="KW-1133">Transmembrane helix</keyword>
<dbReference type="HOGENOM" id="CLU_121506_0_0_1"/>
<dbReference type="STRING" id="913774.A0A0C3HS97"/>
<organism evidence="2 3">
    <name type="scientific">Oidiodendron maius (strain Zn)</name>
    <dbReference type="NCBI Taxonomy" id="913774"/>
    <lineage>
        <taxon>Eukaryota</taxon>
        <taxon>Fungi</taxon>
        <taxon>Dikarya</taxon>
        <taxon>Ascomycota</taxon>
        <taxon>Pezizomycotina</taxon>
        <taxon>Leotiomycetes</taxon>
        <taxon>Leotiomycetes incertae sedis</taxon>
        <taxon>Myxotrichaceae</taxon>
        <taxon>Oidiodendron</taxon>
    </lineage>
</organism>